<feature type="transmembrane region" description="Helical" evidence="13">
    <location>
        <begin position="615"/>
        <end position="635"/>
    </location>
</feature>
<dbReference type="GO" id="GO:0140618">
    <property type="term" value="F:ferric-chelate reductase (NADH) activity"/>
    <property type="evidence" value="ECO:0007669"/>
    <property type="project" value="UniProtKB-EC"/>
</dbReference>
<evidence type="ECO:0000256" key="7">
    <source>
        <dbReference type="ARBA" id="ARBA00023002"/>
    </source>
</evidence>
<comment type="caution">
    <text evidence="15">The sequence shown here is derived from an EMBL/GenBank/DDBJ whole genome shotgun (WGS) entry which is preliminary data.</text>
</comment>
<feature type="transmembrane region" description="Helical" evidence="13">
    <location>
        <begin position="235"/>
        <end position="257"/>
    </location>
</feature>
<evidence type="ECO:0000256" key="3">
    <source>
        <dbReference type="ARBA" id="ARBA00022448"/>
    </source>
</evidence>
<keyword evidence="16" id="KW-1185">Reference proteome</keyword>
<dbReference type="EMBL" id="JBBNAG010000003">
    <property type="protein sequence ID" value="KAK9147429.1"/>
    <property type="molecule type" value="Genomic_DNA"/>
</dbReference>
<feature type="transmembrane region" description="Helical" evidence="13">
    <location>
        <begin position="195"/>
        <end position="214"/>
    </location>
</feature>
<dbReference type="InterPro" id="IPR013121">
    <property type="entry name" value="Fe_red_NAD-bd_6"/>
</dbReference>
<dbReference type="PANTHER" id="PTHR11972">
    <property type="entry name" value="NADPH OXIDASE"/>
    <property type="match status" value="1"/>
</dbReference>
<dbReference type="GO" id="GO:0005886">
    <property type="term" value="C:plasma membrane"/>
    <property type="evidence" value="ECO:0007669"/>
    <property type="project" value="TreeGrafter"/>
</dbReference>
<keyword evidence="7" id="KW-0560">Oxidoreductase</keyword>
<dbReference type="Pfam" id="PF01794">
    <property type="entry name" value="Ferric_reduct"/>
    <property type="match status" value="1"/>
</dbReference>
<evidence type="ECO:0000256" key="4">
    <source>
        <dbReference type="ARBA" id="ARBA00022692"/>
    </source>
</evidence>
<gene>
    <name evidence="15" type="ORF">Scep_006186</name>
</gene>
<keyword evidence="4 13" id="KW-0812">Transmembrane</keyword>
<organism evidence="15 16">
    <name type="scientific">Stephania cephalantha</name>
    <dbReference type="NCBI Taxonomy" id="152367"/>
    <lineage>
        <taxon>Eukaryota</taxon>
        <taxon>Viridiplantae</taxon>
        <taxon>Streptophyta</taxon>
        <taxon>Embryophyta</taxon>
        <taxon>Tracheophyta</taxon>
        <taxon>Spermatophyta</taxon>
        <taxon>Magnoliopsida</taxon>
        <taxon>Ranunculales</taxon>
        <taxon>Menispermaceae</taxon>
        <taxon>Menispermoideae</taxon>
        <taxon>Cissampelideae</taxon>
        <taxon>Stephania</taxon>
    </lineage>
</organism>
<evidence type="ECO:0000256" key="13">
    <source>
        <dbReference type="SAM" id="Phobius"/>
    </source>
</evidence>
<evidence type="ECO:0000256" key="6">
    <source>
        <dbReference type="ARBA" id="ARBA00022989"/>
    </source>
</evidence>
<evidence type="ECO:0000259" key="14">
    <source>
        <dbReference type="PROSITE" id="PS51384"/>
    </source>
</evidence>
<comment type="subcellular location">
    <subcellularLocation>
        <location evidence="1">Membrane</location>
        <topology evidence="1">Multi-pass membrane protein</topology>
    </subcellularLocation>
</comment>
<evidence type="ECO:0000313" key="16">
    <source>
        <dbReference type="Proteomes" id="UP001419268"/>
    </source>
</evidence>
<keyword evidence="10 13" id="KW-0472">Membrane</keyword>
<proteinExistence type="inferred from homology"/>
<dbReference type="AlphaFoldDB" id="A0AAP0PLZ5"/>
<dbReference type="Gene3D" id="3.40.50.80">
    <property type="entry name" value="Nucleotide-binding domain of ferredoxin-NADP reductase (FNR) module"/>
    <property type="match status" value="2"/>
</dbReference>
<keyword evidence="8" id="KW-0408">Iron</keyword>
<evidence type="ECO:0000256" key="10">
    <source>
        <dbReference type="ARBA" id="ARBA00023136"/>
    </source>
</evidence>
<feature type="transmembrane region" description="Helical" evidence="13">
    <location>
        <begin position="40"/>
        <end position="60"/>
    </location>
</feature>
<dbReference type="GO" id="GO:0006811">
    <property type="term" value="P:monoatomic ion transport"/>
    <property type="evidence" value="ECO:0007669"/>
    <property type="project" value="UniProtKB-KW"/>
</dbReference>
<keyword evidence="6 13" id="KW-1133">Transmembrane helix</keyword>
<dbReference type="InterPro" id="IPR017927">
    <property type="entry name" value="FAD-bd_FR_type"/>
</dbReference>
<dbReference type="PROSITE" id="PS51384">
    <property type="entry name" value="FAD_FR"/>
    <property type="match status" value="1"/>
</dbReference>
<dbReference type="SFLD" id="SFLDG01168">
    <property type="entry name" value="Ferric_reductase_subgroup_(FRE"/>
    <property type="match status" value="1"/>
</dbReference>
<dbReference type="InterPro" id="IPR050369">
    <property type="entry name" value="RBOH/FRE"/>
</dbReference>
<dbReference type="InterPro" id="IPR039261">
    <property type="entry name" value="FNR_nucleotide-bd"/>
</dbReference>
<sequence>MYFTDFKRMRCQEKQNLWSAPLIVDRGGPHKGKRSIMVRAAMRVVVLGLCLGILMMWIVMPTSTYKQKWVLSIRAKANTRYLGTEGANLLVYTFPVLLVALVGCIYLHMGRKGGEDDYNASSSGEKQQNRSQKWWKRPVLVKGPLGIVTSTELGFLIMFIALLLWSFSTYLTNFFSNLDPNSGEQIWQVKLDDTALAFGLVGNVCLAFLFFPVSRGSSVLPLIGLTSEASIKYHIWLGHIVMTLFTAHGLCYIIFWASTHQIKEMIKWEKTGISNLAGELSLLAGLAMWGTTFPRIRRKMFELFFYTHYLYIFFIVFFIFHVGMNYAAIMIPGVYLFVVDRFLRFLQSRRGVRLLSSRVLPCEAVELNFSKSPELTYTSTSTIFVNVPSISKLQWHPFTMTSNSNLEPDKLSVVIKSEGSWSKKLYQMLSSPSTADRLDVAVEGPYGPASTHYLRHDKLVMVCGGSGITPFISIIRELIFRSATLNTKTPQVLLICAFKNSRDLTMLDLILPLSGTPSEISHLRLQIEAYVTREKQPADAGNDDKNLLRTVWFKPNAADMPIHAVLGPNSWLWLGLIISSSFVIFLILLGILTYYHIYPIDKNTNKIYPAAAKSALNMLFICVCIAMTSTAAFLINKKGSSAKAKQVQITNAPTPLTSPGSWFYNADRELESLPTQSLVQATNLHYGSRPDLKKILFDCEESSVGVLVCGPRKMRHEVATICSSGLAENLHFESISFSW</sequence>
<dbReference type="GO" id="GO:0046872">
    <property type="term" value="F:metal ion binding"/>
    <property type="evidence" value="ECO:0007669"/>
    <property type="project" value="UniProtKB-KW"/>
</dbReference>
<evidence type="ECO:0000256" key="1">
    <source>
        <dbReference type="ARBA" id="ARBA00004141"/>
    </source>
</evidence>
<keyword evidence="5" id="KW-0479">Metal-binding</keyword>
<evidence type="ECO:0000256" key="2">
    <source>
        <dbReference type="ARBA" id="ARBA00006278"/>
    </source>
</evidence>
<evidence type="ECO:0000256" key="11">
    <source>
        <dbReference type="ARBA" id="ARBA00050970"/>
    </source>
</evidence>
<feature type="transmembrane region" description="Helical" evidence="13">
    <location>
        <begin position="571"/>
        <end position="595"/>
    </location>
</feature>
<dbReference type="EC" id="1.16.1.7" evidence="12"/>
<protein>
    <recommendedName>
        <fullName evidence="12">ferric-chelate reductase (NADH)</fullName>
        <ecNumber evidence="12">1.16.1.7</ecNumber>
    </recommendedName>
</protein>
<evidence type="ECO:0000256" key="12">
    <source>
        <dbReference type="ARBA" id="ARBA00066905"/>
    </source>
</evidence>
<feature type="domain" description="FAD-binding FR-type" evidence="14">
    <location>
        <begin position="347"/>
        <end position="452"/>
    </location>
</feature>
<accession>A0AAP0PLZ5</accession>
<feature type="transmembrane region" description="Helical" evidence="13">
    <location>
        <begin position="326"/>
        <end position="343"/>
    </location>
</feature>
<dbReference type="InterPro" id="IPR013130">
    <property type="entry name" value="Fe3_Rdtase_TM_dom"/>
</dbReference>
<comment type="similarity">
    <text evidence="2">Belongs to the ferric reductase (FRE) family.</text>
</comment>
<dbReference type="Pfam" id="PF08030">
    <property type="entry name" value="NAD_binding_6"/>
    <property type="match status" value="1"/>
</dbReference>
<dbReference type="SFLD" id="SFLDS00052">
    <property type="entry name" value="Ferric_Reductase_Domain"/>
    <property type="match status" value="1"/>
</dbReference>
<dbReference type="CDD" id="cd06186">
    <property type="entry name" value="NOX_Duox_like_FAD_NADP"/>
    <property type="match status" value="1"/>
</dbReference>
<evidence type="ECO:0000256" key="9">
    <source>
        <dbReference type="ARBA" id="ARBA00023065"/>
    </source>
</evidence>
<feature type="transmembrane region" description="Helical" evidence="13">
    <location>
        <begin position="303"/>
        <end position="320"/>
    </location>
</feature>
<dbReference type="SUPFAM" id="SSF52343">
    <property type="entry name" value="Ferredoxin reductase-like, C-terminal NADP-linked domain"/>
    <property type="match status" value="1"/>
</dbReference>
<feature type="transmembrane region" description="Helical" evidence="13">
    <location>
        <begin position="89"/>
        <end position="109"/>
    </location>
</feature>
<feature type="transmembrane region" description="Helical" evidence="13">
    <location>
        <begin position="272"/>
        <end position="291"/>
    </location>
</feature>
<evidence type="ECO:0000313" key="15">
    <source>
        <dbReference type="EMBL" id="KAK9147429.1"/>
    </source>
</evidence>
<dbReference type="FunFam" id="3.40.50.80:FF:000039">
    <property type="entry name" value="Ferric reduction oxidase 3"/>
    <property type="match status" value="1"/>
</dbReference>
<comment type="catalytic activity">
    <reaction evidence="11">
        <text>2 a Fe(II)-siderophore + NAD(+) + H(+) = 2 a Fe(III)-siderophore + NADH</text>
        <dbReference type="Rhea" id="RHEA:15061"/>
        <dbReference type="Rhea" id="RHEA-COMP:11342"/>
        <dbReference type="Rhea" id="RHEA-COMP:11344"/>
        <dbReference type="ChEBI" id="CHEBI:15378"/>
        <dbReference type="ChEBI" id="CHEBI:29033"/>
        <dbReference type="ChEBI" id="CHEBI:29034"/>
        <dbReference type="ChEBI" id="CHEBI:57540"/>
        <dbReference type="ChEBI" id="CHEBI:57945"/>
        <dbReference type="EC" id="1.16.1.7"/>
    </reaction>
</comment>
<reference evidence="15 16" key="1">
    <citation type="submission" date="2024-01" db="EMBL/GenBank/DDBJ databases">
        <title>Genome assemblies of Stephania.</title>
        <authorList>
            <person name="Yang L."/>
        </authorList>
    </citation>
    <scope>NUCLEOTIDE SEQUENCE [LARGE SCALE GENOMIC DNA]</scope>
    <source>
        <strain evidence="15">JXDWG</strain>
        <tissue evidence="15">Leaf</tissue>
    </source>
</reference>
<name>A0AAP0PLZ5_9MAGN</name>
<dbReference type="Pfam" id="PF08022">
    <property type="entry name" value="FAD_binding_8"/>
    <property type="match status" value="1"/>
</dbReference>
<feature type="transmembrane region" description="Helical" evidence="13">
    <location>
        <begin position="153"/>
        <end position="175"/>
    </location>
</feature>
<dbReference type="Proteomes" id="UP001419268">
    <property type="component" value="Unassembled WGS sequence"/>
</dbReference>
<evidence type="ECO:0000256" key="5">
    <source>
        <dbReference type="ARBA" id="ARBA00022723"/>
    </source>
</evidence>
<evidence type="ECO:0000256" key="8">
    <source>
        <dbReference type="ARBA" id="ARBA00023004"/>
    </source>
</evidence>
<keyword evidence="9" id="KW-0406">Ion transport</keyword>
<keyword evidence="3" id="KW-0813">Transport</keyword>
<dbReference type="InterPro" id="IPR013112">
    <property type="entry name" value="FAD-bd_8"/>
</dbReference>
<dbReference type="PANTHER" id="PTHR11972:SF41">
    <property type="entry name" value="FERRIC REDUCTION OXIDASE 2"/>
    <property type="match status" value="1"/>
</dbReference>